<accession>A0AAD7DQE9</accession>
<protein>
    <submittedName>
        <fullName evidence="1">Uncharacterized protein</fullName>
    </submittedName>
</protein>
<gene>
    <name evidence="1" type="ORF">B0H17DRAFT_928636</name>
</gene>
<evidence type="ECO:0000313" key="1">
    <source>
        <dbReference type="EMBL" id="KAJ7697262.1"/>
    </source>
</evidence>
<organism evidence="1 2">
    <name type="scientific">Mycena rosella</name>
    <name type="common">Pink bonnet</name>
    <name type="synonym">Agaricus rosellus</name>
    <dbReference type="NCBI Taxonomy" id="1033263"/>
    <lineage>
        <taxon>Eukaryota</taxon>
        <taxon>Fungi</taxon>
        <taxon>Dikarya</taxon>
        <taxon>Basidiomycota</taxon>
        <taxon>Agaricomycotina</taxon>
        <taxon>Agaricomycetes</taxon>
        <taxon>Agaricomycetidae</taxon>
        <taxon>Agaricales</taxon>
        <taxon>Marasmiineae</taxon>
        <taxon>Mycenaceae</taxon>
        <taxon>Mycena</taxon>
    </lineage>
</organism>
<name>A0AAD7DQE9_MYCRO</name>
<reference evidence="1" key="1">
    <citation type="submission" date="2023-03" db="EMBL/GenBank/DDBJ databases">
        <title>Massive genome expansion in bonnet fungi (Mycena s.s.) driven by repeated elements and novel gene families across ecological guilds.</title>
        <authorList>
            <consortium name="Lawrence Berkeley National Laboratory"/>
            <person name="Harder C.B."/>
            <person name="Miyauchi S."/>
            <person name="Viragh M."/>
            <person name="Kuo A."/>
            <person name="Thoen E."/>
            <person name="Andreopoulos B."/>
            <person name="Lu D."/>
            <person name="Skrede I."/>
            <person name="Drula E."/>
            <person name="Henrissat B."/>
            <person name="Morin E."/>
            <person name="Kohler A."/>
            <person name="Barry K."/>
            <person name="LaButti K."/>
            <person name="Morin E."/>
            <person name="Salamov A."/>
            <person name="Lipzen A."/>
            <person name="Mereny Z."/>
            <person name="Hegedus B."/>
            <person name="Baldrian P."/>
            <person name="Stursova M."/>
            <person name="Weitz H."/>
            <person name="Taylor A."/>
            <person name="Grigoriev I.V."/>
            <person name="Nagy L.G."/>
            <person name="Martin F."/>
            <person name="Kauserud H."/>
        </authorList>
    </citation>
    <scope>NUCLEOTIDE SEQUENCE</scope>
    <source>
        <strain evidence="1">CBHHK067</strain>
    </source>
</reference>
<keyword evidence="2" id="KW-1185">Reference proteome</keyword>
<comment type="caution">
    <text evidence="1">The sequence shown here is derived from an EMBL/GenBank/DDBJ whole genome shotgun (WGS) entry which is preliminary data.</text>
</comment>
<sequence>MRELRLKGTSTTIQGAADPVLAHTGLQRVVFRILWPGNGHFEWCRAIPVVAPNGAPITQIATNLPRFFEKSQYESSTSLDWVVSASCVRFEHLFLISLQNTFEDAWQADIALDLG</sequence>
<dbReference type="Proteomes" id="UP001221757">
    <property type="component" value="Unassembled WGS sequence"/>
</dbReference>
<evidence type="ECO:0000313" key="2">
    <source>
        <dbReference type="Proteomes" id="UP001221757"/>
    </source>
</evidence>
<dbReference type="EMBL" id="JARKIE010000031">
    <property type="protein sequence ID" value="KAJ7697262.1"/>
    <property type="molecule type" value="Genomic_DNA"/>
</dbReference>
<dbReference type="AlphaFoldDB" id="A0AAD7DQE9"/>
<proteinExistence type="predicted"/>